<reference evidence="1 2" key="1">
    <citation type="submission" date="2012-01" db="EMBL/GenBank/DDBJ databases">
        <title>The Genome Sequence of Odoribacter laneus YIT 12061.</title>
        <authorList>
            <consortium name="The Broad Institute Genome Sequencing Platform"/>
            <person name="Earl A."/>
            <person name="Ward D."/>
            <person name="Feldgarden M."/>
            <person name="Gevers D."/>
            <person name="Morotomi M."/>
            <person name="Young S.K."/>
            <person name="Zeng Q."/>
            <person name="Gargeya S."/>
            <person name="Fitzgerald M."/>
            <person name="Haas B."/>
            <person name="Abouelleil A."/>
            <person name="Alvarado L."/>
            <person name="Arachchi H.M."/>
            <person name="Berlin A."/>
            <person name="Chapman S.B."/>
            <person name="Gearin G."/>
            <person name="Goldberg J."/>
            <person name="Griggs A."/>
            <person name="Gujja S."/>
            <person name="Hansen M."/>
            <person name="Heiman D."/>
            <person name="Howarth C."/>
            <person name="Larimer J."/>
            <person name="Lui A."/>
            <person name="MacDonald P.J.P."/>
            <person name="McCowen C."/>
            <person name="Montmayeur A."/>
            <person name="Murphy C."/>
            <person name="Neiman D."/>
            <person name="Pearson M."/>
            <person name="Priest M."/>
            <person name="Roberts A."/>
            <person name="Saif S."/>
            <person name="Shea T."/>
            <person name="Sisk P."/>
            <person name="Stolte C."/>
            <person name="Sykes S."/>
            <person name="Wortman J."/>
            <person name="Nusbaum C."/>
            <person name="Birren B."/>
        </authorList>
    </citation>
    <scope>NUCLEOTIDE SEQUENCE [LARGE SCALE GENOMIC DNA]</scope>
    <source>
        <strain evidence="1 2">YIT 12061</strain>
    </source>
</reference>
<dbReference type="PROSITE" id="PS51257">
    <property type="entry name" value="PROKAR_LIPOPROTEIN"/>
    <property type="match status" value="1"/>
</dbReference>
<evidence type="ECO:0000313" key="2">
    <source>
        <dbReference type="Proteomes" id="UP000004892"/>
    </source>
</evidence>
<dbReference type="GeneID" id="98070164"/>
<evidence type="ECO:0000313" key="1">
    <source>
        <dbReference type="EMBL" id="EHP45658.1"/>
    </source>
</evidence>
<protein>
    <submittedName>
        <fullName evidence="1">Uncharacterized protein</fullName>
    </submittedName>
</protein>
<dbReference type="HOGENOM" id="CLU_893820_0_0_10"/>
<dbReference type="Proteomes" id="UP000004892">
    <property type="component" value="Unassembled WGS sequence"/>
</dbReference>
<dbReference type="AlphaFoldDB" id="H1DK44"/>
<name>H1DK44_9BACT</name>
<dbReference type="eggNOG" id="ENOG5030XDY">
    <property type="taxonomic scope" value="Bacteria"/>
</dbReference>
<sequence length="311" mass="33987">MKHIKTIFIIGLFAIAFSSCDRDLPYPLDDVKRGVAIDVTRVEGTDGVLNAGTTEGNYKIKLQIPSQQGDYSYMKNAELMCVYTNAAKEIKTVIVEDQITTFPVEITLNMEKICQQLGIASPELGDNMSFTANVVLNNGFVVPGWTSEMGYNNKLFTGWQIGSRTYSYRVSYTAFCPFIEENFIGPAICNEDGTEYPVNVTALADGDLPESLPEGISESDLFGVLITDIWDTGGTLKVWINKVDYSLIIPAQMVCAGWYQGLDFWLGYYTPATNAQASTCDNALSFTLSADVPDAGGGFGDVSYLITVTGE</sequence>
<organism evidence="1 2">
    <name type="scientific">Odoribacter laneus YIT 12061</name>
    <dbReference type="NCBI Taxonomy" id="742817"/>
    <lineage>
        <taxon>Bacteria</taxon>
        <taxon>Pseudomonadati</taxon>
        <taxon>Bacteroidota</taxon>
        <taxon>Bacteroidia</taxon>
        <taxon>Bacteroidales</taxon>
        <taxon>Odoribacteraceae</taxon>
        <taxon>Odoribacter</taxon>
    </lineage>
</organism>
<keyword evidence="2" id="KW-1185">Reference proteome</keyword>
<dbReference type="STRING" id="742817.HMPREF9449_02630"/>
<gene>
    <name evidence="1" type="ORF">HMPREF9449_02630</name>
</gene>
<dbReference type="RefSeq" id="WP_009137774.1">
    <property type="nucleotide sequence ID" value="NZ_JH594597.1"/>
</dbReference>
<comment type="caution">
    <text evidence="1">The sequence shown here is derived from an EMBL/GenBank/DDBJ whole genome shotgun (WGS) entry which is preliminary data.</text>
</comment>
<dbReference type="PATRIC" id="fig|742817.3.peg.2819"/>
<accession>H1DK44</accession>
<dbReference type="EMBL" id="ADMC01000028">
    <property type="protein sequence ID" value="EHP45658.1"/>
    <property type="molecule type" value="Genomic_DNA"/>
</dbReference>
<proteinExistence type="predicted"/>